<dbReference type="AlphaFoldDB" id="A0A2U1CR69"/>
<dbReference type="EMBL" id="QEKO01000001">
    <property type="protein sequence ID" value="PVY68369.1"/>
    <property type="molecule type" value="Genomic_DNA"/>
</dbReference>
<dbReference type="Pfam" id="PF00589">
    <property type="entry name" value="Phage_integrase"/>
    <property type="match status" value="1"/>
</dbReference>
<evidence type="ECO:0000256" key="2">
    <source>
        <dbReference type="ARBA" id="ARBA00022908"/>
    </source>
</evidence>
<reference evidence="8 9" key="1">
    <citation type="submission" date="2018-04" db="EMBL/GenBank/DDBJ databases">
        <title>Genomic Encyclopedia of Type Strains, Phase IV (KMG-IV): sequencing the most valuable type-strain genomes for metagenomic binning, comparative biology and taxonomic classification.</title>
        <authorList>
            <person name="Goeker M."/>
        </authorList>
    </citation>
    <scope>NUCLEOTIDE SEQUENCE [LARGE SCALE GENOMIC DNA]</scope>
    <source>
        <strain evidence="8 9">DSM 10065</strain>
    </source>
</reference>
<dbReference type="GO" id="GO:0015074">
    <property type="term" value="P:DNA integration"/>
    <property type="evidence" value="ECO:0007669"/>
    <property type="project" value="UniProtKB-KW"/>
</dbReference>
<proteinExistence type="inferred from homology"/>
<evidence type="ECO:0000256" key="3">
    <source>
        <dbReference type="ARBA" id="ARBA00023125"/>
    </source>
</evidence>
<dbReference type="Pfam" id="PF13356">
    <property type="entry name" value="Arm-DNA-bind_3"/>
    <property type="match status" value="1"/>
</dbReference>
<dbReference type="InterPro" id="IPR010998">
    <property type="entry name" value="Integrase_recombinase_N"/>
</dbReference>
<protein>
    <submittedName>
        <fullName evidence="8">Site-specific recombinase XerC</fullName>
    </submittedName>
</protein>
<dbReference type="PANTHER" id="PTHR30629">
    <property type="entry name" value="PROPHAGE INTEGRASE"/>
    <property type="match status" value="1"/>
</dbReference>
<dbReference type="InterPro" id="IPR025166">
    <property type="entry name" value="Integrase_DNA_bind_dom"/>
</dbReference>
<feature type="domain" description="Tyr recombinase" evidence="6">
    <location>
        <begin position="255"/>
        <end position="471"/>
    </location>
</feature>
<sequence>MIATILFTPVFTPWEFVAMTRYPKAGKGHKWTVRELAAVAPAWKGDTLSDGGGLSGEVRLTADGAVTIRFKYAFRWDGKVSWYQCGTYPTVDMAEIRSRRDKARDLVAEGINPNDQKKAARIEAQAAVEATIAEAKRQESENKTFADLFDAWITDGVARDDGNAELKRTFGRDILPVLGATPIRNITDADLRDALRRVGRERGRGRTAERMLSELRQMFRWADKRQPWRGLLIEGNPAELVERKQVVAADYAPGVRDRTLSPDELRELRDIFNQTQAAYDAAADRRTADRPLQKTTQLAMWICLSTCCRIGELLMARWEHVDLTAGRWFVPGPNTKTKTDWMVYLSPFAVSQFEALQELTGDKPWCFPARDVDNHVCVKSASKQIGDRQMQFKERKPLKNRRHDNSLVLANGENGEWTPHDLRRTGATMMQALGVSLDIIDRCQNHVLAGSKVRRHYLHHDYADEKREAWGRLGAELETILGNSHDEAIPAV</sequence>
<evidence type="ECO:0000256" key="1">
    <source>
        <dbReference type="ARBA" id="ARBA00008857"/>
    </source>
</evidence>
<feature type="domain" description="Core-binding (CB)" evidence="7">
    <location>
        <begin position="143"/>
        <end position="223"/>
    </location>
</feature>
<dbReference type="InterPro" id="IPR050808">
    <property type="entry name" value="Phage_Integrase"/>
</dbReference>
<evidence type="ECO:0000313" key="9">
    <source>
        <dbReference type="Proteomes" id="UP000246145"/>
    </source>
</evidence>
<evidence type="ECO:0000259" key="6">
    <source>
        <dbReference type="PROSITE" id="PS51898"/>
    </source>
</evidence>
<dbReference type="Gene3D" id="3.30.160.390">
    <property type="entry name" value="Integrase, DNA-binding domain"/>
    <property type="match status" value="1"/>
</dbReference>
<dbReference type="Gene3D" id="1.10.150.130">
    <property type="match status" value="1"/>
</dbReference>
<name>A0A2U1CR69_9BURK</name>
<dbReference type="InterPro" id="IPR053876">
    <property type="entry name" value="Phage_int_M"/>
</dbReference>
<dbReference type="InterPro" id="IPR011010">
    <property type="entry name" value="DNA_brk_join_enz"/>
</dbReference>
<keyword evidence="4" id="KW-0233">DNA recombination</keyword>
<organism evidence="8 9">
    <name type="scientific">Pusillimonas noertemannii</name>
    <dbReference type="NCBI Taxonomy" id="305977"/>
    <lineage>
        <taxon>Bacteria</taxon>
        <taxon>Pseudomonadati</taxon>
        <taxon>Pseudomonadota</taxon>
        <taxon>Betaproteobacteria</taxon>
        <taxon>Burkholderiales</taxon>
        <taxon>Alcaligenaceae</taxon>
        <taxon>Pusillimonas</taxon>
    </lineage>
</organism>
<evidence type="ECO:0000313" key="8">
    <source>
        <dbReference type="EMBL" id="PVY68369.1"/>
    </source>
</evidence>
<dbReference type="Pfam" id="PF22022">
    <property type="entry name" value="Phage_int_M"/>
    <property type="match status" value="1"/>
</dbReference>
<dbReference type="InterPro" id="IPR038488">
    <property type="entry name" value="Integrase_DNA-bd_sf"/>
</dbReference>
<dbReference type="Gene3D" id="1.10.443.10">
    <property type="entry name" value="Intergrase catalytic core"/>
    <property type="match status" value="1"/>
</dbReference>
<dbReference type="GO" id="GO:0003677">
    <property type="term" value="F:DNA binding"/>
    <property type="evidence" value="ECO:0007669"/>
    <property type="project" value="UniProtKB-UniRule"/>
</dbReference>
<evidence type="ECO:0000256" key="5">
    <source>
        <dbReference type="PROSITE-ProRule" id="PRU01248"/>
    </source>
</evidence>
<keyword evidence="3 5" id="KW-0238">DNA-binding</keyword>
<comment type="similarity">
    <text evidence="1">Belongs to the 'phage' integrase family.</text>
</comment>
<dbReference type="InterPro" id="IPR013762">
    <property type="entry name" value="Integrase-like_cat_sf"/>
</dbReference>
<dbReference type="PROSITE" id="PS51900">
    <property type="entry name" value="CB"/>
    <property type="match status" value="1"/>
</dbReference>
<keyword evidence="2" id="KW-0229">DNA integration</keyword>
<comment type="caution">
    <text evidence="8">The sequence shown here is derived from an EMBL/GenBank/DDBJ whole genome shotgun (WGS) entry which is preliminary data.</text>
</comment>
<dbReference type="Proteomes" id="UP000246145">
    <property type="component" value="Unassembled WGS sequence"/>
</dbReference>
<accession>A0A2U1CR69</accession>
<dbReference type="InterPro" id="IPR002104">
    <property type="entry name" value="Integrase_catalytic"/>
</dbReference>
<dbReference type="SUPFAM" id="SSF56349">
    <property type="entry name" value="DNA breaking-rejoining enzymes"/>
    <property type="match status" value="1"/>
</dbReference>
<dbReference type="RefSeq" id="WP_207775375.1">
    <property type="nucleotide sequence ID" value="NZ_JACCEX010000001.1"/>
</dbReference>
<evidence type="ECO:0000256" key="4">
    <source>
        <dbReference type="ARBA" id="ARBA00023172"/>
    </source>
</evidence>
<evidence type="ECO:0000259" key="7">
    <source>
        <dbReference type="PROSITE" id="PS51900"/>
    </source>
</evidence>
<dbReference type="GO" id="GO:0006310">
    <property type="term" value="P:DNA recombination"/>
    <property type="evidence" value="ECO:0007669"/>
    <property type="project" value="UniProtKB-KW"/>
</dbReference>
<dbReference type="PROSITE" id="PS51898">
    <property type="entry name" value="TYR_RECOMBINASE"/>
    <property type="match status" value="1"/>
</dbReference>
<keyword evidence="9" id="KW-1185">Reference proteome</keyword>
<dbReference type="InterPro" id="IPR044068">
    <property type="entry name" value="CB"/>
</dbReference>
<gene>
    <name evidence="8" type="ORF">C7440_0766</name>
</gene>
<dbReference type="CDD" id="cd00801">
    <property type="entry name" value="INT_P4_C"/>
    <property type="match status" value="1"/>
</dbReference>
<dbReference type="PANTHER" id="PTHR30629:SF2">
    <property type="entry name" value="PROPHAGE INTEGRASE INTS-RELATED"/>
    <property type="match status" value="1"/>
</dbReference>